<organism evidence="1 3">
    <name type="scientific">Rhizobium sullae</name>
    <name type="common">Rhizobium hedysari</name>
    <dbReference type="NCBI Taxonomy" id="50338"/>
    <lineage>
        <taxon>Bacteria</taxon>
        <taxon>Pseudomonadati</taxon>
        <taxon>Pseudomonadota</taxon>
        <taxon>Alphaproteobacteria</taxon>
        <taxon>Hyphomicrobiales</taxon>
        <taxon>Rhizobiaceae</taxon>
        <taxon>Rhizobium/Agrobacterium group</taxon>
        <taxon>Rhizobium</taxon>
    </lineage>
</organism>
<dbReference type="AlphaFoldDB" id="A0A2N0D1Q5"/>
<reference evidence="1 3" key="2">
    <citation type="submission" date="2017-12" db="EMBL/GenBank/DDBJ databases">
        <title>Genome sequence of Rhizobium sullae HCNT1 isolated from Sulla coronaria nodules and featuring peculiar denitrification phenotypes.</title>
        <authorList>
            <person name="De Diego-Diaz B."/>
            <person name="Treu L."/>
            <person name="Campanaro S."/>
            <person name="Da Silva Duarte V."/>
            <person name="Basaglia M."/>
            <person name="Favaro L."/>
            <person name="Casella S."/>
            <person name="Squartini A."/>
        </authorList>
    </citation>
    <scope>NUCLEOTIDE SEQUENCE [LARGE SCALE GENOMIC DNA]</scope>
    <source>
        <strain evidence="1 3">HCNT1</strain>
    </source>
</reference>
<sequence length="181" mass="19539">MSSSAARAAVDVQAYLDDQKKLLAAQTSDPTVVSAVRNFALALKGVAGDRLIGMRDAYAKPTNDGKPAIERPKGGGSTYDRMHEQYYAGFVSTMKPQGLADICLIDEVGRVLYSATRGEDYAVNLNEGKWAHAALSKMTKSLSEEPEPQVMISDIVAYPQTGPSLFISGRRVEPQPDQCPT</sequence>
<dbReference type="Proteomes" id="UP001060123">
    <property type="component" value="Plasmid pWSM1592_1"/>
</dbReference>
<evidence type="ECO:0000313" key="3">
    <source>
        <dbReference type="Proteomes" id="UP000232164"/>
    </source>
</evidence>
<accession>A0A2N0D1Q5</accession>
<dbReference type="STRING" id="1041146.GCA_000427985_04484"/>
<evidence type="ECO:0000313" key="4">
    <source>
        <dbReference type="Proteomes" id="UP001060123"/>
    </source>
</evidence>
<dbReference type="EMBL" id="CP104144">
    <property type="protein sequence ID" value="UWU18030.1"/>
    <property type="molecule type" value="Genomic_DNA"/>
</dbReference>
<keyword evidence="4" id="KW-1185">Reference proteome</keyword>
<evidence type="ECO:0000313" key="1">
    <source>
        <dbReference type="EMBL" id="PKA40029.1"/>
    </source>
</evidence>
<dbReference type="RefSeq" id="WP_027512855.1">
    <property type="nucleotide sequence ID" value="NZ_CP104144.1"/>
</dbReference>
<reference evidence="1 3" key="1">
    <citation type="submission" date="2017-11" db="EMBL/GenBank/DDBJ databases">
        <authorList>
            <person name="Han C.G."/>
        </authorList>
    </citation>
    <scope>NUCLEOTIDE SEQUENCE [LARGE SCALE GENOMIC DNA]</scope>
    <source>
        <strain evidence="1 3">HCNT1</strain>
    </source>
</reference>
<keyword evidence="2" id="KW-0614">Plasmid</keyword>
<dbReference type="Proteomes" id="UP000232164">
    <property type="component" value="Unassembled WGS sequence"/>
</dbReference>
<geneLocation type="plasmid" evidence="2 4">
    <name>pWSM1592_1</name>
</geneLocation>
<evidence type="ECO:0000313" key="2">
    <source>
        <dbReference type="EMBL" id="UWU18030.1"/>
    </source>
</evidence>
<reference evidence="2" key="3">
    <citation type="submission" date="2022-09" db="EMBL/GenBank/DDBJ databases">
        <title>Australian commercial rhizobial inoculants.</title>
        <authorList>
            <person name="Kohlmeier M.G."/>
            <person name="O'Hara G.W."/>
            <person name="Colombi E."/>
            <person name="Ramsay J.P."/>
            <person name="Terpolilli J."/>
        </authorList>
    </citation>
    <scope>NUCLEOTIDE SEQUENCE</scope>
    <source>
        <strain evidence="2">WSM1592</strain>
        <plasmid evidence="2">pWSM1592_1</plasmid>
    </source>
</reference>
<proteinExistence type="predicted"/>
<name>A0A2N0D1Q5_RHISU</name>
<gene>
    <name evidence="1" type="ORF">CWR43_29355</name>
    <name evidence="2" type="ORF">N2599_22315</name>
</gene>
<protein>
    <submittedName>
        <fullName evidence="1">Uncharacterized protein</fullName>
    </submittedName>
</protein>
<dbReference type="EMBL" id="PIQN01000023">
    <property type="protein sequence ID" value="PKA40029.1"/>
    <property type="molecule type" value="Genomic_DNA"/>
</dbReference>